<evidence type="ECO:0000256" key="2">
    <source>
        <dbReference type="ARBA" id="ARBA00022729"/>
    </source>
</evidence>
<dbReference type="Proteomes" id="UP000065734">
    <property type="component" value="Chromosome I"/>
</dbReference>
<dbReference type="CDD" id="cd06334">
    <property type="entry name" value="PBP1_ABC_ligand_binding-like"/>
    <property type="match status" value="1"/>
</dbReference>
<dbReference type="RefSeq" id="WP_055036452.1">
    <property type="nucleotide sequence ID" value="NZ_AP014854.2"/>
</dbReference>
<accession>A0A0H5B7Q8</accession>
<dbReference type="PANTHER" id="PTHR47235">
    <property type="entry name" value="BLR6548 PROTEIN"/>
    <property type="match status" value="1"/>
</dbReference>
<feature type="signal peptide" evidence="3">
    <location>
        <begin position="1"/>
        <end position="26"/>
    </location>
</feature>
<dbReference type="KEGG" id="bvr:BVIR_710"/>
<protein>
    <submittedName>
        <fullName evidence="5">Leucine-, isoleucine-, valine-, threonine-, and alanine-binding protein</fullName>
    </submittedName>
</protein>
<evidence type="ECO:0000256" key="3">
    <source>
        <dbReference type="SAM" id="SignalP"/>
    </source>
</evidence>
<dbReference type="PATRIC" id="fig|1079.6.peg.735"/>
<evidence type="ECO:0000313" key="7">
    <source>
        <dbReference type="Proteomes" id="UP000065734"/>
    </source>
</evidence>
<feature type="chain" id="PRO_5014229044" evidence="3">
    <location>
        <begin position="27"/>
        <end position="443"/>
    </location>
</feature>
<reference evidence="5" key="1">
    <citation type="journal article" date="2015" name="Genome Announc.">
        <title>Complete Genome Sequence of the Bacteriochlorophyll b-Producing Photosynthetic Bacterium Blastochloris viridis.</title>
        <authorList>
            <person name="Tsukatani Y."/>
            <person name="Hirose Y."/>
            <person name="Harada J."/>
            <person name="Misawa N."/>
            <person name="Mori K."/>
            <person name="Inoue K."/>
            <person name="Tamiaki H."/>
        </authorList>
    </citation>
    <scope>NUCLEOTIDE SEQUENCE [LARGE SCALE GENOMIC DNA]</scope>
    <source>
        <strain evidence="5">DSM 133</strain>
    </source>
</reference>
<dbReference type="EMBL" id="AP014854">
    <property type="protein sequence ID" value="BAR98210.1"/>
    <property type="molecule type" value="Genomic_DNA"/>
</dbReference>
<dbReference type="PANTHER" id="PTHR47235:SF1">
    <property type="entry name" value="BLR6548 PROTEIN"/>
    <property type="match status" value="1"/>
</dbReference>
<organism evidence="6 7">
    <name type="scientific">Blastochloris viridis</name>
    <name type="common">Rhodopseudomonas viridis</name>
    <dbReference type="NCBI Taxonomy" id="1079"/>
    <lineage>
        <taxon>Bacteria</taxon>
        <taxon>Pseudomonadati</taxon>
        <taxon>Pseudomonadota</taxon>
        <taxon>Alphaproteobacteria</taxon>
        <taxon>Hyphomicrobiales</taxon>
        <taxon>Blastochloridaceae</taxon>
        <taxon>Blastochloris</taxon>
    </lineage>
</organism>
<evidence type="ECO:0000256" key="1">
    <source>
        <dbReference type="ARBA" id="ARBA00010062"/>
    </source>
</evidence>
<dbReference type="Gene3D" id="3.40.50.2300">
    <property type="match status" value="2"/>
</dbReference>
<comment type="similarity">
    <text evidence="1">Belongs to the leucine-binding protein family.</text>
</comment>
<gene>
    <name evidence="5" type="ORF">BV133_617</name>
    <name evidence="6" type="ORF">BVIRIDIS_01540</name>
</gene>
<feature type="domain" description="Leucine-binding protein" evidence="4">
    <location>
        <begin position="31"/>
        <end position="397"/>
    </location>
</feature>
<evidence type="ECO:0000259" key="4">
    <source>
        <dbReference type="Pfam" id="PF13458"/>
    </source>
</evidence>
<reference evidence="6" key="2">
    <citation type="submission" date="2015-11" db="EMBL/GenBank/DDBJ databases">
        <authorList>
            <person name="Zhang Y."/>
            <person name="Guo Z."/>
        </authorList>
    </citation>
    <scope>NUCLEOTIDE SEQUENCE</scope>
    <source>
        <strain evidence="6">1</strain>
    </source>
</reference>
<proteinExistence type="inferred from homology"/>
<dbReference type="InterPro" id="IPR028082">
    <property type="entry name" value="Peripla_BP_I"/>
</dbReference>
<dbReference type="AlphaFoldDB" id="A0A0H5B7Q8"/>
<dbReference type="EMBL" id="LN907867">
    <property type="protein sequence ID" value="CUU41166.1"/>
    <property type="molecule type" value="Genomic_DNA"/>
</dbReference>
<evidence type="ECO:0000313" key="5">
    <source>
        <dbReference type="EMBL" id="BAR98210.1"/>
    </source>
</evidence>
<name>A0A0H5B7Q8_BLAVI</name>
<keyword evidence="2 3" id="KW-0732">Signal</keyword>
<sequence length="443" mass="48182">MTRTTSWLFGTALAAAFATAAPPAGAAEEGIYVPLLTYRTGNFAGSGIPIANGMRDYLEMLNQRDGGIGGVKIIIDECETGYDTKKGVECYESTKGKNPVVHNPYSTGLTLQLIPRAAVDKIPVLSMAYGLSAAADGRVFPWIFNPPVTYWDGASTFVRFVAAQEGGVDKLKGKTIGLIHLDAPFGREPIPVMEDLAKRYGFNLKLYPVPAQSMQDQASVWLAIRRDRVDWIYNQGWGAMNPTAVKEAVRTGFPMNKLVGVWWAGGDDDARAGGADAKGYRSLSFHGAGTEYPAMQDILKHVYDRNLASGDRAKVGENLHARGVYNSVLIAEAIRTAQAITGKKVVNGDDVRRGFEALNISEARWKDLGFEGFAAPVAISCDDHSGHNNLFVAEWDGTRFTRGSDYLEPMKDLVRPMLEKAAADYAEKNSGWPKRAEACDGRS</sequence>
<dbReference type="Pfam" id="PF13458">
    <property type="entry name" value="Peripla_BP_6"/>
    <property type="match status" value="1"/>
</dbReference>
<evidence type="ECO:0000313" key="6">
    <source>
        <dbReference type="EMBL" id="CUU41166.1"/>
    </source>
</evidence>
<reference evidence="7" key="3">
    <citation type="journal article" date="2016" name="Genome Announc.">
        <title>Revised genome sequence of the purple photosynthetic bacterium Blastochloris viridis.</title>
        <authorList>
            <person name="Liu L.N."/>
            <person name="Faulkner M."/>
            <person name="Liu X."/>
            <person name="Huang F."/>
            <person name="Darby A.C."/>
            <person name="Hall N."/>
        </authorList>
    </citation>
    <scope>NUCLEOTIDE SEQUENCE [LARGE SCALE GENOMIC DNA]</scope>
    <source>
        <strain evidence="7">ATCC 19567 / DSM 133 / F</strain>
    </source>
</reference>
<dbReference type="InterPro" id="IPR028081">
    <property type="entry name" value="Leu-bd"/>
</dbReference>
<dbReference type="SUPFAM" id="SSF53822">
    <property type="entry name" value="Periplasmic binding protein-like I"/>
    <property type="match status" value="1"/>
</dbReference>
<dbReference type="STRING" id="1079.BVIR_710"/>
<keyword evidence="7" id="KW-1185">Reference proteome</keyword>
<dbReference type="OrthoDB" id="8184122at2"/>